<proteinExistence type="predicted"/>
<name>A0A3Q3J3J8_MONAL</name>
<dbReference type="Proteomes" id="UP000261600">
    <property type="component" value="Unplaced"/>
</dbReference>
<reference evidence="1" key="1">
    <citation type="submission" date="2025-08" db="UniProtKB">
        <authorList>
            <consortium name="Ensembl"/>
        </authorList>
    </citation>
    <scope>IDENTIFICATION</scope>
</reference>
<sequence length="74" mass="8574">MKPKWCFWAIRQDTMFGGHQTLHITTNTPSPLRSTVVAVSRCGDASQQPRIEHSFWLMISWEGNYRFSSDLGWS</sequence>
<keyword evidence="2" id="KW-1185">Reference proteome</keyword>
<evidence type="ECO:0000313" key="1">
    <source>
        <dbReference type="Ensembl" id="ENSMALP00000012938.1"/>
    </source>
</evidence>
<reference evidence="1" key="2">
    <citation type="submission" date="2025-09" db="UniProtKB">
        <authorList>
            <consortium name="Ensembl"/>
        </authorList>
    </citation>
    <scope>IDENTIFICATION</scope>
</reference>
<dbReference type="Ensembl" id="ENSMALT00000013218.1">
    <property type="protein sequence ID" value="ENSMALP00000012938.1"/>
    <property type="gene ID" value="ENSMALG00000009168.1"/>
</dbReference>
<protein>
    <submittedName>
        <fullName evidence="1">Uncharacterized protein</fullName>
    </submittedName>
</protein>
<accession>A0A3Q3J3J8</accession>
<organism evidence="1 2">
    <name type="scientific">Monopterus albus</name>
    <name type="common">Swamp eel</name>
    <dbReference type="NCBI Taxonomy" id="43700"/>
    <lineage>
        <taxon>Eukaryota</taxon>
        <taxon>Metazoa</taxon>
        <taxon>Chordata</taxon>
        <taxon>Craniata</taxon>
        <taxon>Vertebrata</taxon>
        <taxon>Euteleostomi</taxon>
        <taxon>Actinopterygii</taxon>
        <taxon>Neopterygii</taxon>
        <taxon>Teleostei</taxon>
        <taxon>Neoteleostei</taxon>
        <taxon>Acanthomorphata</taxon>
        <taxon>Anabantaria</taxon>
        <taxon>Synbranchiformes</taxon>
        <taxon>Synbranchidae</taxon>
        <taxon>Monopterus</taxon>
    </lineage>
</organism>
<dbReference type="AlphaFoldDB" id="A0A3Q3J3J8"/>
<evidence type="ECO:0000313" key="2">
    <source>
        <dbReference type="Proteomes" id="UP000261600"/>
    </source>
</evidence>